<name>A0ABQ8AM50_BRANA</name>
<evidence type="ECO:0000313" key="2">
    <source>
        <dbReference type="Proteomes" id="UP000824890"/>
    </source>
</evidence>
<evidence type="ECO:0000313" key="1">
    <source>
        <dbReference type="EMBL" id="KAH0893610.1"/>
    </source>
</evidence>
<sequence>MIQLSRYGFDPARYRPPMHHLWLIRVAVSFKILRLRALPLPLEFKDDNQSLALSYIGSSTKVSKLSSFLSWVNKSLILFLSRTVHVIEEGPCEQRNQLFSVLGSLTDPEEEESKESSEDRLLLYIFNYQEEEVCKWSSVATHAEREELNGLSTVWLMNVALSLSSVVDVLSIISWLKILVIVEYDFRKETSKDSSDIVRRKLETLGCDSHQEESSHKRVLPRSEMVMVLETCPGNLLELEEMEGLEELVLELGHGAGAGGRVIGVSARGGEAGGGEVAGGGDAGWGEAGASGGETVGAGTRGLCGGCGGGATGLITGATFGAGGGETVGVTAGGGVVRDAGGRVAETGGTTVVGGVA</sequence>
<proteinExistence type="predicted"/>
<protein>
    <submittedName>
        <fullName evidence="1">Uncharacterized protein</fullName>
    </submittedName>
</protein>
<comment type="caution">
    <text evidence="1">The sequence shown here is derived from an EMBL/GenBank/DDBJ whole genome shotgun (WGS) entry which is preliminary data.</text>
</comment>
<keyword evidence="2" id="KW-1185">Reference proteome</keyword>
<dbReference type="EMBL" id="JAGKQM010000013">
    <property type="protein sequence ID" value="KAH0893610.1"/>
    <property type="molecule type" value="Genomic_DNA"/>
</dbReference>
<accession>A0ABQ8AM50</accession>
<dbReference type="Proteomes" id="UP000824890">
    <property type="component" value="Unassembled WGS sequence"/>
</dbReference>
<organism evidence="1 2">
    <name type="scientific">Brassica napus</name>
    <name type="common">Rape</name>
    <dbReference type="NCBI Taxonomy" id="3708"/>
    <lineage>
        <taxon>Eukaryota</taxon>
        <taxon>Viridiplantae</taxon>
        <taxon>Streptophyta</taxon>
        <taxon>Embryophyta</taxon>
        <taxon>Tracheophyta</taxon>
        <taxon>Spermatophyta</taxon>
        <taxon>Magnoliopsida</taxon>
        <taxon>eudicotyledons</taxon>
        <taxon>Gunneridae</taxon>
        <taxon>Pentapetalae</taxon>
        <taxon>rosids</taxon>
        <taxon>malvids</taxon>
        <taxon>Brassicales</taxon>
        <taxon>Brassicaceae</taxon>
        <taxon>Brassiceae</taxon>
        <taxon>Brassica</taxon>
    </lineage>
</organism>
<reference evidence="1 2" key="1">
    <citation type="submission" date="2021-05" db="EMBL/GenBank/DDBJ databases">
        <title>Genome Assembly of Synthetic Allotetraploid Brassica napus Reveals Homoeologous Exchanges between Subgenomes.</title>
        <authorList>
            <person name="Davis J.T."/>
        </authorList>
    </citation>
    <scope>NUCLEOTIDE SEQUENCE [LARGE SCALE GENOMIC DNA]</scope>
    <source>
        <strain evidence="2">cv. Da-Ae</strain>
        <tissue evidence="1">Seedling</tissue>
    </source>
</reference>
<gene>
    <name evidence="1" type="ORF">HID58_056039</name>
</gene>